<dbReference type="OrthoDB" id="545169at2759"/>
<dbReference type="PANTHER" id="PTHR22538:SF0">
    <property type="entry name" value="CILIA- AND FLAGELLA-ASSOCIATED PROTEIN 74"/>
    <property type="match status" value="1"/>
</dbReference>
<protein>
    <recommendedName>
        <fullName evidence="8">Cilia-and flagella-associated protein 74</fullName>
    </recommendedName>
</protein>
<feature type="region of interest" description="Disordered" evidence="2">
    <location>
        <begin position="458"/>
        <end position="496"/>
    </location>
</feature>
<keyword evidence="1" id="KW-0175">Coiled coil</keyword>
<proteinExistence type="predicted"/>
<evidence type="ECO:0000313" key="6">
    <source>
        <dbReference type="EMBL" id="CAF0901603.1"/>
    </source>
</evidence>
<reference evidence="6" key="1">
    <citation type="submission" date="2021-02" db="EMBL/GenBank/DDBJ databases">
        <authorList>
            <person name="Nowell W R."/>
        </authorList>
    </citation>
    <scope>NUCLEOTIDE SEQUENCE</scope>
    <source>
        <strain evidence="6">Ploen Becks lab</strain>
    </source>
</reference>
<evidence type="ECO:0000313" key="7">
    <source>
        <dbReference type="Proteomes" id="UP000663879"/>
    </source>
</evidence>
<feature type="domain" description="CFAP74 fourth Ig-like" evidence="5">
    <location>
        <begin position="920"/>
        <end position="1014"/>
    </location>
</feature>
<evidence type="ECO:0000256" key="1">
    <source>
        <dbReference type="SAM" id="Coils"/>
    </source>
</evidence>
<evidence type="ECO:0000259" key="3">
    <source>
        <dbReference type="Pfam" id="PF24770"/>
    </source>
</evidence>
<comment type="caution">
    <text evidence="6">The sequence shown here is derived from an EMBL/GenBank/DDBJ whole genome shotgun (WGS) entry which is preliminary data.</text>
</comment>
<accession>A0A813ZMQ6</accession>
<evidence type="ECO:0000256" key="2">
    <source>
        <dbReference type="SAM" id="MobiDB-lite"/>
    </source>
</evidence>
<dbReference type="Pfam" id="PF24798">
    <property type="entry name" value="Ig-CFAP74_4th"/>
    <property type="match status" value="1"/>
</dbReference>
<dbReference type="InterPro" id="IPR056307">
    <property type="entry name" value="Ig-CFAP74_3rd"/>
</dbReference>
<feature type="compositionally biased region" description="Basic and acidic residues" evidence="2">
    <location>
        <begin position="458"/>
        <end position="467"/>
    </location>
</feature>
<dbReference type="Gene3D" id="2.60.40.10">
    <property type="entry name" value="Immunoglobulins"/>
    <property type="match status" value="4"/>
</dbReference>
<feature type="coiled-coil region" evidence="1">
    <location>
        <begin position="379"/>
        <end position="414"/>
    </location>
</feature>
<gene>
    <name evidence="6" type="ORF">OXX778_LOCUS11427</name>
</gene>
<feature type="coiled-coil region" evidence="1">
    <location>
        <begin position="133"/>
        <end position="167"/>
    </location>
</feature>
<evidence type="ECO:0008006" key="8">
    <source>
        <dbReference type="Google" id="ProtNLM"/>
    </source>
</evidence>
<evidence type="ECO:0000259" key="5">
    <source>
        <dbReference type="Pfam" id="PF24798"/>
    </source>
</evidence>
<feature type="domain" description="CFAP74 third Ig-like" evidence="4">
    <location>
        <begin position="802"/>
        <end position="914"/>
    </location>
</feature>
<dbReference type="Proteomes" id="UP000663879">
    <property type="component" value="Unassembled WGS sequence"/>
</dbReference>
<dbReference type="EMBL" id="CAJNOC010001936">
    <property type="protein sequence ID" value="CAF0901603.1"/>
    <property type="molecule type" value="Genomic_DNA"/>
</dbReference>
<dbReference type="Pfam" id="PF24778">
    <property type="entry name" value="Ig-CFAP74_3rd"/>
    <property type="match status" value="1"/>
</dbReference>
<dbReference type="Pfam" id="PF24771">
    <property type="entry name" value="Ig_CFAP74_1st"/>
    <property type="match status" value="1"/>
</dbReference>
<dbReference type="PANTHER" id="PTHR22538">
    <property type="entry name" value="CILIA- AND FLAGELLA-ASSOCIATED PROTEIN 74"/>
    <property type="match status" value="1"/>
</dbReference>
<feature type="domain" description="CFAP74 second Ig-like" evidence="3">
    <location>
        <begin position="724"/>
        <end position="800"/>
    </location>
</feature>
<feature type="coiled-coil region" evidence="1">
    <location>
        <begin position="254"/>
        <end position="284"/>
    </location>
</feature>
<dbReference type="InterPro" id="IPR056306">
    <property type="entry name" value="Ig-CFAP74_2nd"/>
</dbReference>
<organism evidence="6 7">
    <name type="scientific">Brachionus calyciflorus</name>
    <dbReference type="NCBI Taxonomy" id="104777"/>
    <lineage>
        <taxon>Eukaryota</taxon>
        <taxon>Metazoa</taxon>
        <taxon>Spiralia</taxon>
        <taxon>Gnathifera</taxon>
        <taxon>Rotifera</taxon>
        <taxon>Eurotatoria</taxon>
        <taxon>Monogononta</taxon>
        <taxon>Pseudotrocha</taxon>
        <taxon>Ploima</taxon>
        <taxon>Brachionidae</taxon>
        <taxon>Brachionus</taxon>
    </lineage>
</organism>
<evidence type="ECO:0000259" key="4">
    <source>
        <dbReference type="Pfam" id="PF24778"/>
    </source>
</evidence>
<dbReference type="InterPro" id="IPR056310">
    <property type="entry name" value="Ig-CFAP74_4th"/>
</dbReference>
<sequence>MSDIEPMSDEENIFDFSENERNFKQEIHYSKIPSDIPNQSIEFQSTTYVSKKPQSDNYLGETELVQDDDFLNDDLFENDSLGLDNTSNLSNDDLKLNETEKINTTKNEELQMIYMRSFINKIEKNFQQKDLITQNIRQEINGCKQRMEELISKRDQIFKEIQQAESENNITLVNRLDAEHTNLCEEIDLETKVLEKLTETFNEADYERSKALLEKTKYAQIDKELKIKEELLLKQKDTKAFQRKQVEDLKTDILKKKLEKTKQMENERIKMENLKQKEAIEQAKLARQITTQYLKQTLREMKDQKSLEETQLFNINQSKRKELIGLKNVIDHNKEIFQAKVNKNIYQKQKDQEELIREKNAILERGENPNFFIPRKIKMEEYEKEKRKFESEKEKNTQKIVEKILKEKENMEKKKKLYPNLFNINLKPLKPISKGKDKHDIKLLAKVANTLGLTEEHPKLFKNTDESDKQEDDNFERRSTYDTTTIASGNDDDDSDFDELTNQDEILVKPEFEGLWNKEFKKYDAEDLYKINQNFPSCYKTKTEKELYLKSLDKLKKSAVKEQIVAGRKFVGISFKSQPKIVHFKDFDIGETYKIKVILTNISYTINTCKLIDMSENLKDFITIDFKPPGQLSAGLTCEFNVTFVPKINNDLLGEIKFLSTNGPFSVPISCTIKKCDLSVNTNSIFFGTIVIGEELNRKIQLINKGALGTNFKLMNKKEFKKLQSSNQTNELDSRLDEVTDGIKMGVIRSGFIAPFSTLDLEFLFLPSFPGKFKEDFIIKFDDENSKEIEVTSKAIAIDVPIWIENTNIDLKICMYDRLYQEVIRVHNRATAALRITFEIPSELKNHLEILPKTAFIQAKSEFSAQVKFTARKTLQDDAPTYYDTLTGILEVPLYIKVADQNKTVNYTLNAIVTTSDLEFDVKEIDFGYCTIYETVKATVSLTNHSILCQPFGFVNLPDFVNVQPNDGFGTLLPNETIQLDINFSAKSAKDYKFNVLCKSLVNRDFLISCRGVGVHPPLKLSAQRINFKAAALNSTNYRTIYISNDHIDYEQHRHPVPRIGNGEIARVGPTYFEFDLPENCPFKLWPEVGCVEPGKKCKVTIQYVAKLSEMDIKKEAAKVIKKKMVEKAKQITSSEQNLSVHSSDYNEIPDISKPKKKTLVGKSKPESSLSIYKQIDLNPKTPEPEQIEIGSVDYMSGLSNALNNYPGGLQYFQIPCYISTVTENQDSEVKPSYSIHNTIYLDVICPSIKPEMIVVSKDMNRTIDFGKVSVGQKCIRKIAIKNISNTTIEPKCNLLDTAGPFMLLNSLRPIDPGSTLNVIIAFMPNKSSVFHETFQIQTSKSNLSFILNAIGIEPSFNLSYDGHSMDFGYCLANEKIDKIIEMKNNSKVPIEYRAFLESKNEVSKRESEYKRFKNVTDLKYKPIIGPNNQLGLSCFDVYPVQGSIDAGSKLDLKITFSPDHTSELYADTLRISLISNERNSRTIQLYGKSRKKNMYIRGVEFLSANSNTESMILLDIDSNDTQIEETKDEKSIKGDKNADKLSDELNVPIPVLLTLYSISSSKTVGEYSIAEKNIFIGCMKSNVPSDKKDAKKSGDFSFDNVKDLNAKGFNIDLTKSAVEAGGERQVRITWKPQPGVDPKKTVQARVLLTTRGNTTEVWNFIIEGKIVSESFQSS</sequence>
<dbReference type="InterPro" id="IPR013783">
    <property type="entry name" value="Ig-like_fold"/>
</dbReference>
<dbReference type="Pfam" id="PF24770">
    <property type="entry name" value="Ig-CFAP74_2"/>
    <property type="match status" value="1"/>
</dbReference>
<keyword evidence="7" id="KW-1185">Reference proteome</keyword>
<name>A0A813ZMQ6_9BILA</name>